<dbReference type="Proteomes" id="UP000887566">
    <property type="component" value="Unplaced"/>
</dbReference>
<evidence type="ECO:0000313" key="1">
    <source>
        <dbReference type="Proteomes" id="UP000887566"/>
    </source>
</evidence>
<dbReference type="WBParaSite" id="PSAMB.scaffold15423size1584.g36508.t1">
    <property type="protein sequence ID" value="PSAMB.scaffold15423size1584.g36508.t1"/>
    <property type="gene ID" value="PSAMB.scaffold15423size1584.g36508"/>
</dbReference>
<keyword evidence="1" id="KW-1185">Reference proteome</keyword>
<reference evidence="2" key="1">
    <citation type="submission" date="2022-11" db="UniProtKB">
        <authorList>
            <consortium name="WormBaseParasite"/>
        </authorList>
    </citation>
    <scope>IDENTIFICATION</scope>
</reference>
<organism evidence="1 2">
    <name type="scientific">Plectus sambesii</name>
    <dbReference type="NCBI Taxonomy" id="2011161"/>
    <lineage>
        <taxon>Eukaryota</taxon>
        <taxon>Metazoa</taxon>
        <taxon>Ecdysozoa</taxon>
        <taxon>Nematoda</taxon>
        <taxon>Chromadorea</taxon>
        <taxon>Plectida</taxon>
        <taxon>Plectina</taxon>
        <taxon>Plectoidea</taxon>
        <taxon>Plectidae</taxon>
        <taxon>Plectus</taxon>
    </lineage>
</organism>
<name>A0A914V4X5_9BILA</name>
<dbReference type="AlphaFoldDB" id="A0A914V4X5"/>
<proteinExistence type="predicted"/>
<protein>
    <submittedName>
        <fullName evidence="2">Uncharacterized protein</fullName>
    </submittedName>
</protein>
<sequence length="131" mass="14510">MAMSRPPVLWPAWVYCTRYSDRPSSGSAGRGIIWHLRPVHQIRISAGRLLDGAGDWLVTAAFSWGRPADSFSRPLPATPFYDILLLGAALHLFSPLECSSLECNRAVCQTGPAGCRRRFRYDPCELSALFA</sequence>
<accession>A0A914V4X5</accession>
<evidence type="ECO:0000313" key="2">
    <source>
        <dbReference type="WBParaSite" id="PSAMB.scaffold15423size1584.g36508.t1"/>
    </source>
</evidence>